<dbReference type="GO" id="GO:0004331">
    <property type="term" value="F:fructose-2,6-bisphosphate 2-phosphatase activity"/>
    <property type="evidence" value="ECO:0007669"/>
    <property type="project" value="TreeGrafter"/>
</dbReference>
<feature type="binding site" evidence="3">
    <location>
        <position position="61"/>
    </location>
    <ligand>
        <name>substrate</name>
    </ligand>
</feature>
<accession>A0A8H7F6B1</accession>
<comment type="caution">
    <text evidence="4">The sequence shown here is derived from an EMBL/GenBank/DDBJ whole genome shotgun (WGS) entry which is preliminary data.</text>
</comment>
<dbReference type="SMART" id="SM00855">
    <property type="entry name" value="PGAM"/>
    <property type="match status" value="1"/>
</dbReference>
<dbReference type="Gene3D" id="3.40.50.1240">
    <property type="entry name" value="Phosphoglycerate mutase-like"/>
    <property type="match status" value="1"/>
</dbReference>
<dbReference type="GO" id="GO:0005829">
    <property type="term" value="C:cytosol"/>
    <property type="evidence" value="ECO:0007669"/>
    <property type="project" value="TreeGrafter"/>
</dbReference>
<sequence length="216" mass="24009">MPSQARVYLVRHGETDGNRNKIIQGQLDIPLNKIGLEQAARVADVLRVIKFDVALSSDLSRAKETAAAILREQPGLALQEQEDLRERFMGDLEGHVYGTRLDGRLSTMETGPAFAKRTLTWWRKNIVEYTATMVPREEPYNILAVSHGGFLGTLVKNLVGAGDLRLVEGVVLASLPNASVSLIEWDGRKGKVIQYGEEGHLRRADRLDQNVDELPI</sequence>
<dbReference type="PROSITE" id="PS00175">
    <property type="entry name" value="PG_MUTASE"/>
    <property type="match status" value="1"/>
</dbReference>
<protein>
    <recommendedName>
        <fullName evidence="6">Phosphoglycerate mutase-like protein</fullName>
    </recommendedName>
</protein>
<evidence type="ECO:0000256" key="3">
    <source>
        <dbReference type="PIRSR" id="PIRSR613078-2"/>
    </source>
</evidence>
<evidence type="ECO:0000256" key="2">
    <source>
        <dbReference type="PIRSR" id="PIRSR613078-1"/>
    </source>
</evidence>
<dbReference type="InterPro" id="IPR013078">
    <property type="entry name" value="His_Pase_superF_clade-1"/>
</dbReference>
<dbReference type="CDD" id="cd07067">
    <property type="entry name" value="HP_PGM_like"/>
    <property type="match status" value="1"/>
</dbReference>
<keyword evidence="1" id="KW-0378">Hydrolase</keyword>
<evidence type="ECO:0008006" key="6">
    <source>
        <dbReference type="Google" id="ProtNLM"/>
    </source>
</evidence>
<dbReference type="AlphaFoldDB" id="A0A8H7F6B1"/>
<organism evidence="4 5">
    <name type="scientific">Agaricus bisporus var. burnettii</name>
    <dbReference type="NCBI Taxonomy" id="192524"/>
    <lineage>
        <taxon>Eukaryota</taxon>
        <taxon>Fungi</taxon>
        <taxon>Dikarya</taxon>
        <taxon>Basidiomycota</taxon>
        <taxon>Agaricomycotina</taxon>
        <taxon>Agaricomycetes</taxon>
        <taxon>Agaricomycetidae</taxon>
        <taxon>Agaricales</taxon>
        <taxon>Agaricineae</taxon>
        <taxon>Agaricaceae</taxon>
        <taxon>Agaricus</taxon>
    </lineage>
</organism>
<dbReference type="EMBL" id="JABXXO010000004">
    <property type="protein sequence ID" value="KAF7778559.1"/>
    <property type="molecule type" value="Genomic_DNA"/>
</dbReference>
<evidence type="ECO:0000256" key="1">
    <source>
        <dbReference type="ARBA" id="ARBA00022801"/>
    </source>
</evidence>
<dbReference type="Proteomes" id="UP000629468">
    <property type="component" value="Unassembled WGS sequence"/>
</dbReference>
<feature type="binding site" evidence="3">
    <location>
        <begin position="11"/>
        <end position="18"/>
    </location>
    <ligand>
        <name>substrate</name>
    </ligand>
</feature>
<dbReference type="GO" id="GO:0045820">
    <property type="term" value="P:negative regulation of glycolytic process"/>
    <property type="evidence" value="ECO:0007669"/>
    <property type="project" value="TreeGrafter"/>
</dbReference>
<dbReference type="SUPFAM" id="SSF53254">
    <property type="entry name" value="Phosphoglycerate mutase-like"/>
    <property type="match status" value="1"/>
</dbReference>
<name>A0A8H7F6B1_AGABI</name>
<dbReference type="InterPro" id="IPR001345">
    <property type="entry name" value="PG/BPGM_mutase_AS"/>
</dbReference>
<dbReference type="PANTHER" id="PTHR46517:SF1">
    <property type="entry name" value="FRUCTOSE-2,6-BISPHOSPHATASE TIGAR"/>
    <property type="match status" value="1"/>
</dbReference>
<evidence type="ECO:0000313" key="4">
    <source>
        <dbReference type="EMBL" id="KAF7778559.1"/>
    </source>
</evidence>
<gene>
    <name evidence="4" type="ORF">Agabi119p4_2904</name>
</gene>
<dbReference type="PANTHER" id="PTHR46517">
    <property type="entry name" value="FRUCTOSE-2,6-BISPHOSPHATASE TIGAR"/>
    <property type="match status" value="1"/>
</dbReference>
<dbReference type="InterPro" id="IPR029033">
    <property type="entry name" value="His_PPase_superfam"/>
</dbReference>
<dbReference type="Pfam" id="PF00300">
    <property type="entry name" value="His_Phos_1"/>
    <property type="match status" value="1"/>
</dbReference>
<feature type="active site" description="Tele-phosphohistidine intermediate" evidence="2">
    <location>
        <position position="12"/>
    </location>
</feature>
<evidence type="ECO:0000313" key="5">
    <source>
        <dbReference type="Proteomes" id="UP000629468"/>
    </source>
</evidence>
<reference evidence="4 5" key="1">
    <citation type="journal article" name="Sci. Rep.">
        <title>Telomere-to-telomere assembled and centromere annotated genomes of the two main subspecies of the button mushroom Agaricus bisporus reveal especially polymorphic chromosome ends.</title>
        <authorList>
            <person name="Sonnenberg A.S.M."/>
            <person name="Sedaghat-Telgerd N."/>
            <person name="Lavrijssen B."/>
            <person name="Ohm R.A."/>
            <person name="Hendrickx P.M."/>
            <person name="Scholtmeijer K."/>
            <person name="Baars J.J.P."/>
            <person name="van Peer A."/>
        </authorList>
    </citation>
    <scope>NUCLEOTIDE SEQUENCE [LARGE SCALE GENOMIC DNA]</scope>
    <source>
        <strain evidence="4 5">H119_p4</strain>
    </source>
</reference>
<proteinExistence type="predicted"/>
<feature type="active site" description="Proton donor/acceptor" evidence="2">
    <location>
        <position position="86"/>
    </location>
</feature>
<dbReference type="InterPro" id="IPR051695">
    <property type="entry name" value="Phosphoglycerate_Mutase"/>
</dbReference>
<dbReference type="GO" id="GO:0043456">
    <property type="term" value="P:regulation of pentose-phosphate shunt"/>
    <property type="evidence" value="ECO:0007669"/>
    <property type="project" value="TreeGrafter"/>
</dbReference>